<evidence type="ECO:0000259" key="6">
    <source>
        <dbReference type="Pfam" id="PF08281"/>
    </source>
</evidence>
<dbReference type="HOGENOM" id="CLU_1276822_0_0_0"/>
<dbReference type="SUPFAM" id="SSF88946">
    <property type="entry name" value="Sigma2 domain of RNA polymerase sigma factors"/>
    <property type="match status" value="1"/>
</dbReference>
<dbReference type="KEGG" id="pbs:Plabr_4236"/>
<evidence type="ECO:0000259" key="5">
    <source>
        <dbReference type="Pfam" id="PF04542"/>
    </source>
</evidence>
<dbReference type="GO" id="GO:0003677">
    <property type="term" value="F:DNA binding"/>
    <property type="evidence" value="ECO:0007669"/>
    <property type="project" value="InterPro"/>
</dbReference>
<dbReference type="GO" id="GO:0006352">
    <property type="term" value="P:DNA-templated transcription initiation"/>
    <property type="evidence" value="ECO:0007669"/>
    <property type="project" value="InterPro"/>
</dbReference>
<keyword evidence="3" id="KW-0731">Sigma factor</keyword>
<evidence type="ECO:0000256" key="2">
    <source>
        <dbReference type="ARBA" id="ARBA00023015"/>
    </source>
</evidence>
<dbReference type="InterPro" id="IPR013325">
    <property type="entry name" value="RNA_pol_sigma_r2"/>
</dbReference>
<proteinExistence type="inferred from homology"/>
<dbReference type="STRING" id="756272.Plabr_4236"/>
<dbReference type="eggNOG" id="COG1595">
    <property type="taxonomic scope" value="Bacteria"/>
</dbReference>
<dbReference type="Pfam" id="PF08281">
    <property type="entry name" value="Sigma70_r4_2"/>
    <property type="match status" value="1"/>
</dbReference>
<sequence length="216" mass="24925">MSRFTFAIRPVLTAADGAFFNTMSWADPQSRAKFELHLLPLERLMITKEQATAILLEHRLSLTAYIVTIVRSFHLAEDIFQDVCVKALMHDEPFESQPQLLKWTRVVSRNRAIDVIRARDGRYRGLTEEALETLSESWDDDREMNETHDMLADCLEELTSNNRKILRLRYFEGRSGIDVARILGRKPATVYQALTRIHSLLGRCIEMRLAMTGEQA</sequence>
<dbReference type="InterPro" id="IPR014284">
    <property type="entry name" value="RNA_pol_sigma-70_dom"/>
</dbReference>
<dbReference type="SUPFAM" id="SSF88659">
    <property type="entry name" value="Sigma3 and sigma4 domains of RNA polymerase sigma factors"/>
    <property type="match status" value="1"/>
</dbReference>
<name>F0SIW0_RUBBR</name>
<protein>
    <submittedName>
        <fullName evidence="7">RNA polymerase, sigma-24 subunit, ECF subfamily</fullName>
    </submittedName>
</protein>
<dbReference type="InterPro" id="IPR007627">
    <property type="entry name" value="RNA_pol_sigma70_r2"/>
</dbReference>
<organism evidence="7 8">
    <name type="scientific">Rubinisphaera brasiliensis (strain ATCC 49424 / DSM 5305 / JCM 21570 / IAM 15109 / NBRC 103401 / IFAM 1448)</name>
    <name type="common">Planctomyces brasiliensis</name>
    <dbReference type="NCBI Taxonomy" id="756272"/>
    <lineage>
        <taxon>Bacteria</taxon>
        <taxon>Pseudomonadati</taxon>
        <taxon>Planctomycetota</taxon>
        <taxon>Planctomycetia</taxon>
        <taxon>Planctomycetales</taxon>
        <taxon>Planctomycetaceae</taxon>
        <taxon>Rubinisphaera</taxon>
    </lineage>
</organism>
<dbReference type="InterPro" id="IPR013324">
    <property type="entry name" value="RNA_pol_sigma_r3/r4-like"/>
</dbReference>
<dbReference type="PANTHER" id="PTHR43133">
    <property type="entry name" value="RNA POLYMERASE ECF-TYPE SIGMA FACTO"/>
    <property type="match status" value="1"/>
</dbReference>
<evidence type="ECO:0000256" key="3">
    <source>
        <dbReference type="ARBA" id="ARBA00023082"/>
    </source>
</evidence>
<evidence type="ECO:0000313" key="8">
    <source>
        <dbReference type="Proteomes" id="UP000006860"/>
    </source>
</evidence>
<dbReference type="InterPro" id="IPR036388">
    <property type="entry name" value="WH-like_DNA-bd_sf"/>
</dbReference>
<feature type="domain" description="RNA polymerase sigma-70 region 2" evidence="5">
    <location>
        <begin position="57"/>
        <end position="120"/>
    </location>
</feature>
<accession>F0SIW0</accession>
<dbReference type="Gene3D" id="1.10.10.10">
    <property type="entry name" value="Winged helix-like DNA-binding domain superfamily/Winged helix DNA-binding domain"/>
    <property type="match status" value="1"/>
</dbReference>
<gene>
    <name evidence="7" type="ordered locus">Plabr_4236</name>
</gene>
<dbReference type="Gene3D" id="1.10.1740.10">
    <property type="match status" value="1"/>
</dbReference>
<dbReference type="EMBL" id="CP002546">
    <property type="protein sequence ID" value="ADY61809.1"/>
    <property type="molecule type" value="Genomic_DNA"/>
</dbReference>
<dbReference type="PANTHER" id="PTHR43133:SF51">
    <property type="entry name" value="RNA POLYMERASE SIGMA FACTOR"/>
    <property type="match status" value="1"/>
</dbReference>
<evidence type="ECO:0000313" key="7">
    <source>
        <dbReference type="EMBL" id="ADY61809.1"/>
    </source>
</evidence>
<keyword evidence="2" id="KW-0805">Transcription regulation</keyword>
<dbReference type="InterPro" id="IPR013249">
    <property type="entry name" value="RNA_pol_sigma70_r4_t2"/>
</dbReference>
<evidence type="ECO:0000256" key="1">
    <source>
        <dbReference type="ARBA" id="ARBA00010641"/>
    </source>
</evidence>
<dbReference type="GO" id="GO:0016987">
    <property type="term" value="F:sigma factor activity"/>
    <property type="evidence" value="ECO:0007669"/>
    <property type="project" value="UniProtKB-KW"/>
</dbReference>
<dbReference type="InterPro" id="IPR039425">
    <property type="entry name" value="RNA_pol_sigma-70-like"/>
</dbReference>
<reference evidence="8" key="1">
    <citation type="submission" date="2011-02" db="EMBL/GenBank/DDBJ databases">
        <title>The complete genome of Planctomyces brasiliensis DSM 5305.</title>
        <authorList>
            <person name="Lucas S."/>
            <person name="Copeland A."/>
            <person name="Lapidus A."/>
            <person name="Bruce D."/>
            <person name="Goodwin L."/>
            <person name="Pitluck S."/>
            <person name="Kyrpides N."/>
            <person name="Mavromatis K."/>
            <person name="Pagani I."/>
            <person name="Ivanova N."/>
            <person name="Ovchinnikova G."/>
            <person name="Lu M."/>
            <person name="Detter J.C."/>
            <person name="Han C."/>
            <person name="Land M."/>
            <person name="Hauser L."/>
            <person name="Markowitz V."/>
            <person name="Cheng J.-F."/>
            <person name="Hugenholtz P."/>
            <person name="Woyke T."/>
            <person name="Wu D."/>
            <person name="Tindall B."/>
            <person name="Pomrenke H.G."/>
            <person name="Brambilla E."/>
            <person name="Klenk H.-P."/>
            <person name="Eisen J.A."/>
        </authorList>
    </citation>
    <scope>NUCLEOTIDE SEQUENCE [LARGE SCALE GENOMIC DNA]</scope>
    <source>
        <strain evidence="8">ATCC 49424 / DSM 5305 / JCM 21570 / NBRC 103401 / IFAM 1448</strain>
    </source>
</reference>
<keyword evidence="8" id="KW-1185">Reference proteome</keyword>
<dbReference type="Pfam" id="PF04542">
    <property type="entry name" value="Sigma70_r2"/>
    <property type="match status" value="1"/>
</dbReference>
<comment type="similarity">
    <text evidence="1">Belongs to the sigma-70 factor family. ECF subfamily.</text>
</comment>
<dbReference type="Proteomes" id="UP000006860">
    <property type="component" value="Chromosome"/>
</dbReference>
<dbReference type="AlphaFoldDB" id="F0SIW0"/>
<dbReference type="NCBIfam" id="TIGR02937">
    <property type="entry name" value="sigma70-ECF"/>
    <property type="match status" value="1"/>
</dbReference>
<feature type="domain" description="RNA polymerase sigma factor 70 region 4 type 2" evidence="6">
    <location>
        <begin position="149"/>
        <end position="196"/>
    </location>
</feature>
<evidence type="ECO:0000256" key="4">
    <source>
        <dbReference type="ARBA" id="ARBA00023163"/>
    </source>
</evidence>
<keyword evidence="4" id="KW-0804">Transcription</keyword>